<feature type="compositionally biased region" description="Basic and acidic residues" evidence="1">
    <location>
        <begin position="116"/>
        <end position="139"/>
    </location>
</feature>
<feature type="compositionally biased region" description="Basic and acidic residues" evidence="1">
    <location>
        <begin position="35"/>
        <end position="60"/>
    </location>
</feature>
<dbReference type="EMBL" id="JAVRRL010000047">
    <property type="protein sequence ID" value="KAK5110643.1"/>
    <property type="molecule type" value="Genomic_DNA"/>
</dbReference>
<reference evidence="3" key="1">
    <citation type="submission" date="2023-08" db="EMBL/GenBank/DDBJ databases">
        <title>Black Yeasts Isolated from many extreme environments.</title>
        <authorList>
            <person name="Coleine C."/>
            <person name="Stajich J.E."/>
            <person name="Selbmann L."/>
        </authorList>
    </citation>
    <scope>NUCLEOTIDE SEQUENCE</scope>
    <source>
        <strain evidence="3">CCFEE 5401</strain>
    </source>
</reference>
<organism evidence="3 4">
    <name type="scientific">Meristemomyces frigidus</name>
    <dbReference type="NCBI Taxonomy" id="1508187"/>
    <lineage>
        <taxon>Eukaryota</taxon>
        <taxon>Fungi</taxon>
        <taxon>Dikarya</taxon>
        <taxon>Ascomycota</taxon>
        <taxon>Pezizomycotina</taxon>
        <taxon>Dothideomycetes</taxon>
        <taxon>Dothideomycetidae</taxon>
        <taxon>Mycosphaerellales</taxon>
        <taxon>Teratosphaeriaceae</taxon>
        <taxon>Meristemomyces</taxon>
    </lineage>
</organism>
<dbReference type="Pfam" id="PF05433">
    <property type="entry name" value="Rick_17kDa_Anti"/>
    <property type="match status" value="1"/>
</dbReference>
<dbReference type="GO" id="GO:0019867">
    <property type="term" value="C:outer membrane"/>
    <property type="evidence" value="ECO:0007669"/>
    <property type="project" value="InterPro"/>
</dbReference>
<comment type="caution">
    <text evidence="3">The sequence shown here is derived from an EMBL/GenBank/DDBJ whole genome shotgun (WGS) entry which is preliminary data.</text>
</comment>
<evidence type="ECO:0000256" key="1">
    <source>
        <dbReference type="SAM" id="MobiDB-lite"/>
    </source>
</evidence>
<proteinExistence type="predicted"/>
<feature type="compositionally biased region" description="Basic and acidic residues" evidence="1">
    <location>
        <begin position="184"/>
        <end position="204"/>
    </location>
</feature>
<feature type="compositionally biased region" description="Basic and acidic residues" evidence="1">
    <location>
        <begin position="90"/>
        <end position="102"/>
    </location>
</feature>
<feature type="compositionally biased region" description="Basic and acidic residues" evidence="1">
    <location>
        <begin position="287"/>
        <end position="300"/>
    </location>
</feature>
<accession>A0AAN7TKL1</accession>
<feature type="domain" description="Glycine zipper 2TM" evidence="2">
    <location>
        <begin position="311"/>
        <end position="350"/>
    </location>
</feature>
<feature type="region of interest" description="Disordered" evidence="1">
    <location>
        <begin position="357"/>
        <end position="377"/>
    </location>
</feature>
<feature type="region of interest" description="Disordered" evidence="1">
    <location>
        <begin position="26"/>
        <end position="309"/>
    </location>
</feature>
<evidence type="ECO:0000313" key="4">
    <source>
        <dbReference type="Proteomes" id="UP001310890"/>
    </source>
</evidence>
<evidence type="ECO:0000313" key="3">
    <source>
        <dbReference type="EMBL" id="KAK5110643.1"/>
    </source>
</evidence>
<dbReference type="InterPro" id="IPR008816">
    <property type="entry name" value="Gly_zipper_2TM_dom"/>
</dbReference>
<feature type="compositionally biased region" description="Basic and acidic residues" evidence="1">
    <location>
        <begin position="253"/>
        <end position="267"/>
    </location>
</feature>
<name>A0AAN7TKL1_9PEZI</name>
<feature type="compositionally biased region" description="Polar residues" evidence="1">
    <location>
        <begin position="103"/>
        <end position="115"/>
    </location>
</feature>
<dbReference type="Proteomes" id="UP001310890">
    <property type="component" value="Unassembled WGS sequence"/>
</dbReference>
<protein>
    <recommendedName>
        <fullName evidence="2">Glycine zipper 2TM domain-containing protein</fullName>
    </recommendedName>
</protein>
<gene>
    <name evidence="3" type="ORF">LTR62_005683</name>
</gene>
<dbReference type="AlphaFoldDB" id="A0AAN7TKL1"/>
<evidence type="ECO:0000259" key="2">
    <source>
        <dbReference type="Pfam" id="PF05433"/>
    </source>
</evidence>
<sequence>MADFVELGAEGVNHVVENYWDDINHGASRIRHGGKAKDDKYGNGERTIEEKKDIYRERSEYPTSERGGGASRVSGKSGGARRYRNQLPSPERESAAREDSLERQSLTSDRITSAYENERDDPIRPVDPKLDRKLRRDSGRMSYAGGYNDRAHSAQPPRSRYNDDNGSDYDERTGKRYSGGGARGYDDHDDRGYDREVITEERYRGPARGAPPYESRRNDSYGGRDPYGPGAVATYRRSQGDLTETTKRSRSGGRRDRERDRSYDSRSRSRSGSGSYDSRSRSRPRKNRNEEEGWKGKLEDTFDTSTRGLGAGLVGAVVGGLAGRQFGNKHKERDVLLGAVIGGLASNIAENKYAEWKEEKEGKLREKESRWEARQGR</sequence>